<dbReference type="Gene3D" id="2.40.30.30">
    <property type="entry name" value="Riboflavin kinase-like"/>
    <property type="match status" value="1"/>
</dbReference>
<evidence type="ECO:0000256" key="3">
    <source>
        <dbReference type="ARBA" id="ARBA00010108"/>
    </source>
</evidence>
<evidence type="ECO:0000256" key="6">
    <source>
        <dbReference type="ARBA" id="ARBA00022630"/>
    </source>
</evidence>
<comment type="function">
    <text evidence="1">Catalyzes the phosphorylation of riboflavin (vitamin B2) to form flavin mononucleotide (FMN) coenzyme.</text>
</comment>
<evidence type="ECO:0000256" key="8">
    <source>
        <dbReference type="ARBA" id="ARBA00022679"/>
    </source>
</evidence>
<dbReference type="GO" id="GO:0009231">
    <property type="term" value="P:riboflavin biosynthetic process"/>
    <property type="evidence" value="ECO:0007669"/>
    <property type="project" value="InterPro"/>
</dbReference>
<dbReference type="Pfam" id="PF01687">
    <property type="entry name" value="Flavokinase"/>
    <property type="match status" value="2"/>
</dbReference>
<keyword evidence="10" id="KW-0067">ATP-binding</keyword>
<dbReference type="GO" id="GO:0005524">
    <property type="term" value="F:ATP binding"/>
    <property type="evidence" value="ECO:0007669"/>
    <property type="project" value="UniProtKB-KW"/>
</dbReference>
<evidence type="ECO:0000259" key="13">
    <source>
        <dbReference type="SMART" id="SM00904"/>
    </source>
</evidence>
<feature type="domain" description="Riboflavin kinase" evidence="13">
    <location>
        <begin position="29"/>
        <end position="270"/>
    </location>
</feature>
<proteinExistence type="inferred from homology"/>
<feature type="region of interest" description="Disordered" evidence="12">
    <location>
        <begin position="1"/>
        <end position="33"/>
    </location>
</feature>
<dbReference type="STRING" id="1365824.V5EV30"/>
<dbReference type="GeneID" id="27416810"/>
<evidence type="ECO:0000313" key="15">
    <source>
        <dbReference type="Proteomes" id="UP000019377"/>
    </source>
</evidence>
<evidence type="ECO:0000256" key="12">
    <source>
        <dbReference type="SAM" id="MobiDB-lite"/>
    </source>
</evidence>
<evidence type="ECO:0000256" key="7">
    <source>
        <dbReference type="ARBA" id="ARBA00022643"/>
    </source>
</evidence>
<keyword evidence="15" id="KW-1185">Reference proteome</keyword>
<accession>V5EV30</accession>
<feature type="compositionally biased region" description="Acidic residues" evidence="12">
    <location>
        <begin position="84"/>
        <end position="110"/>
    </location>
</feature>
<feature type="compositionally biased region" description="Low complexity" evidence="12">
    <location>
        <begin position="163"/>
        <end position="175"/>
    </location>
</feature>
<comment type="similarity">
    <text evidence="3">Belongs to the flavokinase family.</text>
</comment>
<dbReference type="Proteomes" id="UP000019377">
    <property type="component" value="Unassembled WGS sequence"/>
</dbReference>
<organism evidence="14 15">
    <name type="scientific">Kalmanozyma brasiliensis (strain GHG001)</name>
    <name type="common">Yeast</name>
    <name type="synonym">Pseudozyma brasiliensis</name>
    <dbReference type="NCBI Taxonomy" id="1365824"/>
    <lineage>
        <taxon>Eukaryota</taxon>
        <taxon>Fungi</taxon>
        <taxon>Dikarya</taxon>
        <taxon>Basidiomycota</taxon>
        <taxon>Ustilaginomycotina</taxon>
        <taxon>Ustilaginomycetes</taxon>
        <taxon>Ustilaginales</taxon>
        <taxon>Ustilaginaceae</taxon>
        <taxon>Kalmanozyma</taxon>
    </lineage>
</organism>
<evidence type="ECO:0000256" key="9">
    <source>
        <dbReference type="ARBA" id="ARBA00022741"/>
    </source>
</evidence>
<dbReference type="HOGENOM" id="CLU_048437_3_0_1"/>
<evidence type="ECO:0000313" key="14">
    <source>
        <dbReference type="EMBL" id="EST09300.1"/>
    </source>
</evidence>
<dbReference type="OrthoDB" id="276388at2759"/>
<dbReference type="SMART" id="SM00904">
    <property type="entry name" value="Flavokinase"/>
    <property type="match status" value="1"/>
</dbReference>
<dbReference type="OMA" id="CGPHAPE"/>
<evidence type="ECO:0000256" key="2">
    <source>
        <dbReference type="ARBA" id="ARBA00005201"/>
    </source>
</evidence>
<evidence type="ECO:0000256" key="10">
    <source>
        <dbReference type="ARBA" id="ARBA00022840"/>
    </source>
</evidence>
<sequence>MPDSTEAQTLKSPTAPSQRPEVCGPHAPERPYPIYLRGNVEKGFGRGSKDLGCPTANLPSKVVEPGSSLSRNGVYFGYARVLPQDEDDPSLTDSDDVDPTSAGIDDEDNEVVLGASPIGDEGFLNSSSLPRSRHNSRGQPSPAAVLEAGRRDKEDEVSRAEASHAQSGSSSSTSSRLTAGRRKKTKRIPLRAEDSKVFPMVMSVGWNPFYKNTRKTAEVHILHDFAADFYGLEIRVVVLGYVRPEYNYDTMEALIEDIEMDKKVTVNSLARPLYQDYAQDPFLGR</sequence>
<keyword evidence="8" id="KW-0808">Transferase</keyword>
<dbReference type="eggNOG" id="KOG3110">
    <property type="taxonomic scope" value="Eukaryota"/>
</dbReference>
<comment type="pathway">
    <text evidence="2">Cofactor biosynthesis; FMN biosynthesis; FMN from riboflavin (ATP route): step 1/1.</text>
</comment>
<feature type="region of interest" description="Disordered" evidence="12">
    <location>
        <begin position="80"/>
        <end position="188"/>
    </location>
</feature>
<evidence type="ECO:0000256" key="5">
    <source>
        <dbReference type="ARBA" id="ARBA00017394"/>
    </source>
</evidence>
<name>V5EV30_KALBG</name>
<dbReference type="EC" id="2.7.1.26" evidence="4"/>
<dbReference type="PANTHER" id="PTHR22749:SF6">
    <property type="entry name" value="RIBOFLAVIN KINASE"/>
    <property type="match status" value="1"/>
</dbReference>
<reference evidence="15" key="1">
    <citation type="journal article" date="2013" name="Genome Announc.">
        <title>Draft genome sequence of Pseudozyma brasiliensis sp. nov. strain GHG001, a high producer of endo-1,4-xylanase isolated from an insect pest of sugarcane.</title>
        <authorList>
            <person name="Oliveira J.V.D.C."/>
            <person name="dos Santos R.A.C."/>
            <person name="Borges T.A."/>
            <person name="Riano-Pachon D.M."/>
            <person name="Goldman G.H."/>
        </authorList>
    </citation>
    <scope>NUCLEOTIDE SEQUENCE [LARGE SCALE GENOMIC DNA]</scope>
    <source>
        <strain evidence="15">GHG001</strain>
    </source>
</reference>
<protein>
    <recommendedName>
        <fullName evidence="5">Riboflavin kinase</fullName>
        <ecNumber evidence="4">2.7.1.26</ecNumber>
    </recommendedName>
    <alternativeName>
        <fullName evidence="11">Flavin mononucleotide kinase 1</fullName>
    </alternativeName>
</protein>
<evidence type="ECO:0000256" key="4">
    <source>
        <dbReference type="ARBA" id="ARBA00012105"/>
    </source>
</evidence>
<evidence type="ECO:0000256" key="1">
    <source>
        <dbReference type="ARBA" id="ARBA00003572"/>
    </source>
</evidence>
<dbReference type="GO" id="GO:0009398">
    <property type="term" value="P:FMN biosynthetic process"/>
    <property type="evidence" value="ECO:0007669"/>
    <property type="project" value="UniProtKB-UniPathway"/>
</dbReference>
<dbReference type="AlphaFoldDB" id="V5EV30"/>
<dbReference type="InterPro" id="IPR015865">
    <property type="entry name" value="Riboflavin_kinase_bac/euk"/>
</dbReference>
<dbReference type="InterPro" id="IPR023468">
    <property type="entry name" value="Riboflavin_kinase"/>
</dbReference>
<dbReference type="PANTHER" id="PTHR22749">
    <property type="entry name" value="RIBOFLAVIN KINASE/FMN ADENYLYLTRANSFERASE"/>
    <property type="match status" value="1"/>
</dbReference>
<dbReference type="InterPro" id="IPR023465">
    <property type="entry name" value="Riboflavin_kinase_dom_sf"/>
</dbReference>
<feature type="compositionally biased region" description="Basic and acidic residues" evidence="12">
    <location>
        <begin position="148"/>
        <end position="162"/>
    </location>
</feature>
<feature type="compositionally biased region" description="Basic residues" evidence="12">
    <location>
        <begin position="179"/>
        <end position="188"/>
    </location>
</feature>
<dbReference type="UniPathway" id="UPA00276">
    <property type="reaction ID" value="UER00406"/>
</dbReference>
<evidence type="ECO:0000256" key="11">
    <source>
        <dbReference type="ARBA" id="ARBA00029960"/>
    </source>
</evidence>
<dbReference type="GO" id="GO:0005739">
    <property type="term" value="C:mitochondrion"/>
    <property type="evidence" value="ECO:0007669"/>
    <property type="project" value="TreeGrafter"/>
</dbReference>
<keyword evidence="9" id="KW-0547">Nucleotide-binding</keyword>
<dbReference type="GO" id="GO:0008531">
    <property type="term" value="F:riboflavin kinase activity"/>
    <property type="evidence" value="ECO:0007669"/>
    <property type="project" value="UniProtKB-EC"/>
</dbReference>
<dbReference type="SUPFAM" id="SSF82114">
    <property type="entry name" value="Riboflavin kinase-like"/>
    <property type="match status" value="2"/>
</dbReference>
<feature type="compositionally biased region" description="Polar residues" evidence="12">
    <location>
        <begin position="1"/>
        <end position="17"/>
    </location>
</feature>
<dbReference type="EMBL" id="KI545853">
    <property type="protein sequence ID" value="EST09300.1"/>
    <property type="molecule type" value="Genomic_DNA"/>
</dbReference>
<dbReference type="RefSeq" id="XP_016294289.1">
    <property type="nucleotide sequence ID" value="XM_016434211.1"/>
</dbReference>
<keyword evidence="6" id="KW-0285">Flavoprotein</keyword>
<gene>
    <name evidence="14" type="ORF">PSEUBRA_SCAF11g01117</name>
</gene>
<keyword evidence="7" id="KW-0288">FMN</keyword>